<protein>
    <submittedName>
        <fullName evidence="2">Secreted nis1</fullName>
    </submittedName>
</protein>
<feature type="signal peptide" evidence="1">
    <location>
        <begin position="1"/>
        <end position="17"/>
    </location>
</feature>
<dbReference type="OrthoDB" id="3913322at2759"/>
<evidence type="ECO:0000313" key="2">
    <source>
        <dbReference type="EMBL" id="RFU79564.1"/>
    </source>
</evidence>
<accession>A0A395NUA1</accession>
<dbReference type="Proteomes" id="UP000266272">
    <property type="component" value="Unassembled WGS sequence"/>
</dbReference>
<dbReference type="InterPro" id="IPR045469">
    <property type="entry name" value="Nis1"/>
</dbReference>
<feature type="chain" id="PRO_5017468895" evidence="1">
    <location>
        <begin position="18"/>
        <end position="141"/>
    </location>
</feature>
<dbReference type="EMBL" id="PXOA01000151">
    <property type="protein sequence ID" value="RFU79564.1"/>
    <property type="molecule type" value="Genomic_DNA"/>
</dbReference>
<evidence type="ECO:0000313" key="3">
    <source>
        <dbReference type="Proteomes" id="UP000266272"/>
    </source>
</evidence>
<dbReference type="Pfam" id="PF19271">
    <property type="entry name" value="Nis1"/>
    <property type="match status" value="1"/>
</dbReference>
<dbReference type="AlphaFoldDB" id="A0A395NUA1"/>
<keyword evidence="3" id="KW-1185">Reference proteome</keyword>
<keyword evidence="1" id="KW-0732">Signal</keyword>
<proteinExistence type="predicted"/>
<comment type="caution">
    <text evidence="2">The sequence shown here is derived from an EMBL/GenBank/DDBJ whole genome shotgun (WGS) entry which is preliminary data.</text>
</comment>
<reference evidence="2 3" key="1">
    <citation type="journal article" date="2018" name="PLoS Pathog.">
        <title>Evolution of structural diversity of trichothecenes, a family of toxins produced by plant pathogenic and entomopathogenic fungi.</title>
        <authorList>
            <person name="Proctor R.H."/>
            <person name="McCormick S.P."/>
            <person name="Kim H.S."/>
            <person name="Cardoza R.E."/>
            <person name="Stanley A.M."/>
            <person name="Lindo L."/>
            <person name="Kelly A."/>
            <person name="Brown D.W."/>
            <person name="Lee T."/>
            <person name="Vaughan M.M."/>
            <person name="Alexander N.J."/>
            <person name="Busman M."/>
            <person name="Gutierrez S."/>
        </authorList>
    </citation>
    <scope>NUCLEOTIDE SEQUENCE [LARGE SCALE GENOMIC DNA]</scope>
    <source>
        <strain evidence="2 3">IBT 40837</strain>
    </source>
</reference>
<name>A0A395NUA1_TRIAR</name>
<sequence length="141" mass="14329">MRFSIAAAAPLLSAANALISGIAVPETVAPGDTIQATITTQNYIQAVYDVAIVFGFAPGDGFPGSLGSVLGSFYLGPHESNIVTNITKTITIPDGIAKGDGIITASVMSLWGAAAGPALNTFNVTITVGDVTSKTYKSSHQ</sequence>
<organism evidence="2 3">
    <name type="scientific">Trichoderma arundinaceum</name>
    <dbReference type="NCBI Taxonomy" id="490622"/>
    <lineage>
        <taxon>Eukaryota</taxon>
        <taxon>Fungi</taxon>
        <taxon>Dikarya</taxon>
        <taxon>Ascomycota</taxon>
        <taxon>Pezizomycotina</taxon>
        <taxon>Sordariomycetes</taxon>
        <taxon>Hypocreomycetidae</taxon>
        <taxon>Hypocreales</taxon>
        <taxon>Hypocreaceae</taxon>
        <taxon>Trichoderma</taxon>
    </lineage>
</organism>
<evidence type="ECO:0000256" key="1">
    <source>
        <dbReference type="SAM" id="SignalP"/>
    </source>
</evidence>
<gene>
    <name evidence="2" type="ORF">TARUN_2673</name>
</gene>